<dbReference type="Gene3D" id="3.40.50.1860">
    <property type="match status" value="2"/>
</dbReference>
<dbReference type="GO" id="GO:0047661">
    <property type="term" value="F:amino-acid racemase activity"/>
    <property type="evidence" value="ECO:0007669"/>
    <property type="project" value="InterPro"/>
</dbReference>
<keyword evidence="2" id="KW-0413">Isomerase</keyword>
<proteinExistence type="inferred from homology"/>
<dbReference type="InterPro" id="IPR004380">
    <property type="entry name" value="Asp_race"/>
</dbReference>
<dbReference type="RefSeq" id="WP_138319232.1">
    <property type="nucleotide sequence ID" value="NZ_VCBC01000005.1"/>
</dbReference>
<dbReference type="SUPFAM" id="SSF53681">
    <property type="entry name" value="Aspartate/glutamate racemase"/>
    <property type="match status" value="2"/>
</dbReference>
<dbReference type="Pfam" id="PF01177">
    <property type="entry name" value="Asp_Glu_race"/>
    <property type="match status" value="1"/>
</dbReference>
<dbReference type="EMBL" id="VCBC01000005">
    <property type="protein sequence ID" value="TLU66357.1"/>
    <property type="molecule type" value="Genomic_DNA"/>
</dbReference>
<organism evidence="3 4">
    <name type="scientific">Thalassotalea litorea</name>
    <dbReference type="NCBI Taxonomy" id="2020715"/>
    <lineage>
        <taxon>Bacteria</taxon>
        <taxon>Pseudomonadati</taxon>
        <taxon>Pseudomonadota</taxon>
        <taxon>Gammaproteobacteria</taxon>
        <taxon>Alteromonadales</taxon>
        <taxon>Colwelliaceae</taxon>
        <taxon>Thalassotalea</taxon>
    </lineage>
</organism>
<dbReference type="AlphaFoldDB" id="A0A5R9IQN2"/>
<dbReference type="PANTHER" id="PTHR21198">
    <property type="entry name" value="GLUTAMATE RACEMASE"/>
    <property type="match status" value="1"/>
</dbReference>
<evidence type="ECO:0000256" key="1">
    <source>
        <dbReference type="ARBA" id="ARBA00007847"/>
    </source>
</evidence>
<dbReference type="InterPro" id="IPR001920">
    <property type="entry name" value="Asp/Glu_race"/>
</dbReference>
<dbReference type="NCBIfam" id="TIGR00035">
    <property type="entry name" value="asp_race"/>
    <property type="match status" value="1"/>
</dbReference>
<reference evidence="3 4" key="1">
    <citation type="submission" date="2019-05" db="EMBL/GenBank/DDBJ databases">
        <title>Genome sequences of Thalassotalea litorea 1K03283.</title>
        <authorList>
            <person name="Zhang D."/>
        </authorList>
    </citation>
    <scope>NUCLEOTIDE SEQUENCE [LARGE SCALE GENOMIC DNA]</scope>
    <source>
        <strain evidence="3 4">MCCC 1K03283</strain>
    </source>
</reference>
<dbReference type="InterPro" id="IPR033134">
    <property type="entry name" value="Asp/Glu_racemase_AS_2"/>
</dbReference>
<evidence type="ECO:0000256" key="2">
    <source>
        <dbReference type="ARBA" id="ARBA00023235"/>
    </source>
</evidence>
<accession>A0A5R9IQN2</accession>
<dbReference type="InterPro" id="IPR015942">
    <property type="entry name" value="Asp/Glu/hydantoin_racemase"/>
</dbReference>
<dbReference type="OrthoDB" id="9803739at2"/>
<evidence type="ECO:0000313" key="4">
    <source>
        <dbReference type="Proteomes" id="UP000307790"/>
    </source>
</evidence>
<keyword evidence="4" id="KW-1185">Reference proteome</keyword>
<dbReference type="Proteomes" id="UP000307790">
    <property type="component" value="Unassembled WGS sequence"/>
</dbReference>
<comment type="similarity">
    <text evidence="1">Belongs to the aspartate/glutamate racemases family.</text>
</comment>
<sequence length="232" mass="25567">MKTIGLLGGMSWESTRSYYDKINQLVNQRLGGFHSAKIVMISVDFAEIEAMQQKGDWQGAGILLSECGQKLEQAGADVLLICTNTMHLVAEQVQQAVSIPLLHIGDVTGAYLNQLGHQKSGLLGTCFTMEQDFYKQRIEDKYKVSMLTPNADERQTVHNIIYQELVQGQIKDCSRAEYLKIIAKLADNGAQSVVLGCTEIGLLVKQSDSQLPLLDTTELHCQAAVNFALSMS</sequence>
<dbReference type="PANTHER" id="PTHR21198:SF7">
    <property type="entry name" value="ASPARTATE-GLUTAMATE RACEMASE FAMILY"/>
    <property type="match status" value="1"/>
</dbReference>
<protein>
    <submittedName>
        <fullName evidence="3">Aspartate/glutamate racemase family protein</fullName>
    </submittedName>
</protein>
<gene>
    <name evidence="3" type="ORF">FE810_06610</name>
</gene>
<dbReference type="PROSITE" id="PS00924">
    <property type="entry name" value="ASP_GLU_RACEMASE_2"/>
    <property type="match status" value="1"/>
</dbReference>
<evidence type="ECO:0000313" key="3">
    <source>
        <dbReference type="EMBL" id="TLU66357.1"/>
    </source>
</evidence>
<name>A0A5R9IQN2_9GAMM</name>
<comment type="caution">
    <text evidence="3">The sequence shown here is derived from an EMBL/GenBank/DDBJ whole genome shotgun (WGS) entry which is preliminary data.</text>
</comment>